<comment type="pathway">
    <text evidence="1 6">Pyrimidine metabolism; UMP biosynthesis via de novo pathway; UMP from orotate: step 1/2.</text>
</comment>
<dbReference type="EC" id="2.4.2.10" evidence="2 6"/>
<evidence type="ECO:0000313" key="8">
    <source>
        <dbReference type="EMBL" id="HGW91267.1"/>
    </source>
</evidence>
<dbReference type="CDD" id="cd06223">
    <property type="entry name" value="PRTases_typeI"/>
    <property type="match status" value="1"/>
</dbReference>
<evidence type="ECO:0000256" key="2">
    <source>
        <dbReference type="ARBA" id="ARBA00011971"/>
    </source>
</evidence>
<protein>
    <recommendedName>
        <fullName evidence="2 6">Orotate phosphoribosyltransferase</fullName>
        <shortName evidence="6">OPRT</shortName>
        <shortName evidence="6">OPRTase</shortName>
        <ecNumber evidence="2 6">2.4.2.10</ecNumber>
    </recommendedName>
</protein>
<evidence type="ECO:0000256" key="4">
    <source>
        <dbReference type="ARBA" id="ARBA00022679"/>
    </source>
</evidence>
<name>A0A7C4YGH6_UNCW3</name>
<dbReference type="AlphaFoldDB" id="A0A7C4YGH6"/>
<feature type="domain" description="Phosphoribosyltransferase" evidence="7">
    <location>
        <begin position="44"/>
        <end position="156"/>
    </location>
</feature>
<keyword evidence="5 6" id="KW-0665">Pyrimidine biosynthesis</keyword>
<proteinExistence type="inferred from homology"/>
<dbReference type="PANTHER" id="PTHR19278">
    <property type="entry name" value="OROTATE PHOSPHORIBOSYLTRANSFERASE"/>
    <property type="match status" value="1"/>
</dbReference>
<comment type="similarity">
    <text evidence="6">Belongs to the purine/pyrimidine phosphoribosyltransferase family. PyrE subfamily.</text>
</comment>
<comment type="subunit">
    <text evidence="6">Homodimer.</text>
</comment>
<reference evidence="8" key="1">
    <citation type="journal article" date="2020" name="mSystems">
        <title>Genome- and Community-Level Interaction Insights into Carbon Utilization and Element Cycling Functions of Hydrothermarchaeota in Hydrothermal Sediment.</title>
        <authorList>
            <person name="Zhou Z."/>
            <person name="Liu Y."/>
            <person name="Xu W."/>
            <person name="Pan J."/>
            <person name="Luo Z.H."/>
            <person name="Li M."/>
        </authorList>
    </citation>
    <scope>NUCLEOTIDE SEQUENCE [LARGE SCALE GENOMIC DNA]</scope>
    <source>
        <strain evidence="8">SpSt-780</strain>
    </source>
</reference>
<dbReference type="InterPro" id="IPR023031">
    <property type="entry name" value="OPRT"/>
</dbReference>
<dbReference type="EMBL" id="DTHG01000022">
    <property type="protein sequence ID" value="HGW91267.1"/>
    <property type="molecule type" value="Genomic_DNA"/>
</dbReference>
<dbReference type="GO" id="GO:0044205">
    <property type="term" value="P:'de novo' UMP biosynthetic process"/>
    <property type="evidence" value="ECO:0007669"/>
    <property type="project" value="UniProtKB-UniRule"/>
</dbReference>
<dbReference type="HAMAP" id="MF_01208">
    <property type="entry name" value="PyrE"/>
    <property type="match status" value="1"/>
</dbReference>
<evidence type="ECO:0000256" key="5">
    <source>
        <dbReference type="ARBA" id="ARBA00022975"/>
    </source>
</evidence>
<evidence type="ECO:0000259" key="7">
    <source>
        <dbReference type="Pfam" id="PF00156"/>
    </source>
</evidence>
<keyword evidence="6" id="KW-0460">Magnesium</keyword>
<dbReference type="InterPro" id="IPR000836">
    <property type="entry name" value="PRTase_dom"/>
</dbReference>
<dbReference type="PANTHER" id="PTHR19278:SF9">
    <property type="entry name" value="URIDINE 5'-MONOPHOSPHATE SYNTHASE"/>
    <property type="match status" value="1"/>
</dbReference>
<keyword evidence="4 6" id="KW-0808">Transferase</keyword>
<sequence length="180" mass="20286">MDYLKFLEKEGVILKGHFLLTSGLHSDTYFEKFRLIEKPFLLSRLLKKLLEGLEDIDWVVGPVVGGAIIAFESARILKCRAAFSEKTENGMVLKRGFDIKEDEKIIVVDDVLTTGKSITGTLNALKGKNISGIYVLIDRSENNINLNYPLKSLIKYPVINYKPEDCPLCKKNIPLIRRGG</sequence>
<evidence type="ECO:0000256" key="3">
    <source>
        <dbReference type="ARBA" id="ARBA00022676"/>
    </source>
</evidence>
<evidence type="ECO:0000256" key="1">
    <source>
        <dbReference type="ARBA" id="ARBA00004889"/>
    </source>
</evidence>
<comment type="function">
    <text evidence="6">Catalyzes the transfer of a ribosyl phosphate group from 5-phosphoribose 1-diphosphate to orotate, leading to the formation of orotidine monophosphate (OMP).</text>
</comment>
<gene>
    <name evidence="6" type="primary">pyrE</name>
    <name evidence="8" type="ORF">ENV67_01835</name>
</gene>
<comment type="catalytic activity">
    <reaction evidence="6">
        <text>orotidine 5'-phosphate + diphosphate = orotate + 5-phospho-alpha-D-ribose 1-diphosphate</text>
        <dbReference type="Rhea" id="RHEA:10380"/>
        <dbReference type="ChEBI" id="CHEBI:30839"/>
        <dbReference type="ChEBI" id="CHEBI:33019"/>
        <dbReference type="ChEBI" id="CHEBI:57538"/>
        <dbReference type="ChEBI" id="CHEBI:58017"/>
        <dbReference type="EC" id="2.4.2.10"/>
    </reaction>
</comment>
<dbReference type="InterPro" id="IPR029057">
    <property type="entry name" value="PRTase-like"/>
</dbReference>
<keyword evidence="3 6" id="KW-0328">Glycosyltransferase</keyword>
<feature type="binding site" description="in other chain" evidence="6">
    <location>
        <position position="86"/>
    </location>
    <ligand>
        <name>5-phospho-alpha-D-ribose 1-diphosphate</name>
        <dbReference type="ChEBI" id="CHEBI:58017"/>
        <note>ligand shared between dimeric partners</note>
    </ligand>
</feature>
<dbReference type="Gene3D" id="3.40.50.2020">
    <property type="match status" value="1"/>
</dbReference>
<dbReference type="Pfam" id="PF00156">
    <property type="entry name" value="Pribosyltran"/>
    <property type="match status" value="1"/>
</dbReference>
<feature type="binding site" description="in other chain" evidence="6">
    <location>
        <begin position="109"/>
        <end position="117"/>
    </location>
    <ligand>
        <name>5-phospho-alpha-D-ribose 1-diphosphate</name>
        <dbReference type="ChEBI" id="CHEBI:58017"/>
        <note>ligand shared between dimeric partners</note>
    </ligand>
</feature>
<evidence type="ECO:0000256" key="6">
    <source>
        <dbReference type="HAMAP-Rule" id="MF_01208"/>
    </source>
</evidence>
<feature type="binding site" evidence="6">
    <location>
        <position position="113"/>
    </location>
    <ligand>
        <name>orotate</name>
        <dbReference type="ChEBI" id="CHEBI:30839"/>
    </ligand>
</feature>
<dbReference type="GO" id="GO:0000287">
    <property type="term" value="F:magnesium ion binding"/>
    <property type="evidence" value="ECO:0007669"/>
    <property type="project" value="UniProtKB-UniRule"/>
</dbReference>
<dbReference type="UniPathway" id="UPA00070">
    <property type="reaction ID" value="UER00119"/>
</dbReference>
<organism evidence="8">
    <name type="scientific">candidate division WOR-3 bacterium</name>
    <dbReference type="NCBI Taxonomy" id="2052148"/>
    <lineage>
        <taxon>Bacteria</taxon>
        <taxon>Bacteria division WOR-3</taxon>
    </lineage>
</organism>
<feature type="binding site" evidence="6">
    <location>
        <position position="139"/>
    </location>
    <ligand>
        <name>orotate</name>
        <dbReference type="ChEBI" id="CHEBI:30839"/>
    </ligand>
</feature>
<accession>A0A7C4YGH6</accession>
<dbReference type="GO" id="GO:0004588">
    <property type="term" value="F:orotate phosphoribosyltransferase activity"/>
    <property type="evidence" value="ECO:0007669"/>
    <property type="project" value="UniProtKB-UniRule"/>
</dbReference>
<comment type="cofactor">
    <cofactor evidence="6">
        <name>Mg(2+)</name>
        <dbReference type="ChEBI" id="CHEBI:18420"/>
    </cofactor>
</comment>
<dbReference type="GO" id="GO:0019856">
    <property type="term" value="P:pyrimidine nucleobase biosynthetic process"/>
    <property type="evidence" value="ECO:0007669"/>
    <property type="project" value="TreeGrafter"/>
</dbReference>
<comment type="caution">
    <text evidence="8">The sequence shown here is derived from an EMBL/GenBank/DDBJ whole genome shotgun (WGS) entry which is preliminary data.</text>
</comment>
<dbReference type="SUPFAM" id="SSF53271">
    <property type="entry name" value="PRTase-like"/>
    <property type="match status" value="1"/>
</dbReference>
<comment type="caution">
    <text evidence="6">Lacks conserved residue(s) required for the propagation of feature annotation.</text>
</comment>